<name>A0A1G7XIY8_9SPHI</name>
<dbReference type="InterPro" id="IPR029068">
    <property type="entry name" value="Glyas_Bleomycin-R_OHBP_Dase"/>
</dbReference>
<protein>
    <recommendedName>
        <fullName evidence="1">VOC domain-containing protein</fullName>
    </recommendedName>
</protein>
<sequence length="123" mass="13338">MAKQPIYGNGKICYIEIPATDISISSKFFETVFGWHIRTDNHGSASFDDGVGEVSGMWVTGREPMGKAGLLISIMVDNAEATLKLIEANGGIIVQPIGKDFPEITAHFTDPAGNLWGIYQHRG</sequence>
<dbReference type="CDD" id="cd07247">
    <property type="entry name" value="SgaA_N_like"/>
    <property type="match status" value="1"/>
</dbReference>
<dbReference type="PANTHER" id="PTHR33993:SF2">
    <property type="entry name" value="VOC DOMAIN-CONTAINING PROTEIN"/>
    <property type="match status" value="1"/>
</dbReference>
<dbReference type="RefSeq" id="WP_091167131.1">
    <property type="nucleotide sequence ID" value="NZ_FNCG01000005.1"/>
</dbReference>
<reference evidence="3" key="1">
    <citation type="submission" date="2016-10" db="EMBL/GenBank/DDBJ databases">
        <authorList>
            <person name="Varghese N."/>
            <person name="Submissions S."/>
        </authorList>
    </citation>
    <scope>NUCLEOTIDE SEQUENCE [LARGE SCALE GENOMIC DNA]</scope>
    <source>
        <strain evidence="3">Gh-67</strain>
    </source>
</reference>
<feature type="domain" description="VOC" evidence="1">
    <location>
        <begin position="11"/>
        <end position="121"/>
    </location>
</feature>
<dbReference type="STRING" id="551996.SAMN05192573_10574"/>
<evidence type="ECO:0000313" key="2">
    <source>
        <dbReference type="EMBL" id="SDG84021.1"/>
    </source>
</evidence>
<keyword evidence="3" id="KW-1185">Reference proteome</keyword>
<organism evidence="2 3">
    <name type="scientific">Mucilaginibacter gossypii</name>
    <dbReference type="NCBI Taxonomy" id="551996"/>
    <lineage>
        <taxon>Bacteria</taxon>
        <taxon>Pseudomonadati</taxon>
        <taxon>Bacteroidota</taxon>
        <taxon>Sphingobacteriia</taxon>
        <taxon>Sphingobacteriales</taxon>
        <taxon>Sphingobacteriaceae</taxon>
        <taxon>Mucilaginibacter</taxon>
    </lineage>
</organism>
<evidence type="ECO:0000313" key="3">
    <source>
        <dbReference type="Proteomes" id="UP000199705"/>
    </source>
</evidence>
<dbReference type="InterPro" id="IPR004360">
    <property type="entry name" value="Glyas_Fos-R_dOase_dom"/>
</dbReference>
<accession>A0A1G7XIY8</accession>
<dbReference type="InterPro" id="IPR052164">
    <property type="entry name" value="Anthracycline_SecMetBiosynth"/>
</dbReference>
<dbReference type="AlphaFoldDB" id="A0A1G7XIY8"/>
<proteinExistence type="predicted"/>
<dbReference type="Pfam" id="PF00903">
    <property type="entry name" value="Glyoxalase"/>
    <property type="match status" value="1"/>
</dbReference>
<evidence type="ECO:0000259" key="1">
    <source>
        <dbReference type="PROSITE" id="PS51819"/>
    </source>
</evidence>
<dbReference type="PANTHER" id="PTHR33993">
    <property type="entry name" value="GLYOXALASE-RELATED"/>
    <property type="match status" value="1"/>
</dbReference>
<dbReference type="EMBL" id="FNCG01000005">
    <property type="protein sequence ID" value="SDG84021.1"/>
    <property type="molecule type" value="Genomic_DNA"/>
</dbReference>
<dbReference type="Gene3D" id="3.10.180.10">
    <property type="entry name" value="2,3-Dihydroxybiphenyl 1,2-Dioxygenase, domain 1"/>
    <property type="match status" value="1"/>
</dbReference>
<dbReference type="Proteomes" id="UP000199705">
    <property type="component" value="Unassembled WGS sequence"/>
</dbReference>
<dbReference type="SUPFAM" id="SSF54593">
    <property type="entry name" value="Glyoxalase/Bleomycin resistance protein/Dihydroxybiphenyl dioxygenase"/>
    <property type="match status" value="1"/>
</dbReference>
<dbReference type="PROSITE" id="PS51819">
    <property type="entry name" value="VOC"/>
    <property type="match status" value="1"/>
</dbReference>
<dbReference type="InterPro" id="IPR037523">
    <property type="entry name" value="VOC_core"/>
</dbReference>
<gene>
    <name evidence="2" type="ORF">SAMN05192573_10574</name>
</gene>